<dbReference type="GO" id="GO:0030497">
    <property type="term" value="P:fatty acid elongation"/>
    <property type="evidence" value="ECO:0007669"/>
    <property type="project" value="TreeGrafter"/>
</dbReference>
<protein>
    <submittedName>
        <fullName evidence="4">3-oxoacyl-[acyl-carrier protein] reductase</fullName>
    </submittedName>
</protein>
<dbReference type="InterPro" id="IPR002347">
    <property type="entry name" value="SDR_fam"/>
</dbReference>
<reference evidence="5" key="1">
    <citation type="submission" date="2016-10" db="EMBL/GenBank/DDBJ databases">
        <authorList>
            <person name="Varghese N."/>
        </authorList>
    </citation>
    <scope>NUCLEOTIDE SEQUENCE [LARGE SCALE GENOMIC DNA]</scope>
    <source>
        <strain evidence="5">DSM 17980</strain>
    </source>
</reference>
<evidence type="ECO:0000259" key="3">
    <source>
        <dbReference type="SMART" id="SM00822"/>
    </source>
</evidence>
<dbReference type="InterPro" id="IPR036291">
    <property type="entry name" value="NAD(P)-bd_dom_sf"/>
</dbReference>
<dbReference type="EMBL" id="FPBV01000004">
    <property type="protein sequence ID" value="SFU59864.1"/>
    <property type="molecule type" value="Genomic_DNA"/>
</dbReference>
<dbReference type="AlphaFoldDB" id="A0A1I7HGI4"/>
<keyword evidence="5" id="KW-1185">Reference proteome</keyword>
<dbReference type="PANTHER" id="PTHR42760:SF40">
    <property type="entry name" value="3-OXOACYL-[ACYL-CARRIER-PROTEIN] REDUCTASE, CHLOROPLASTIC"/>
    <property type="match status" value="1"/>
</dbReference>
<dbReference type="InterPro" id="IPR020904">
    <property type="entry name" value="Sc_DH/Rdtase_CS"/>
</dbReference>
<evidence type="ECO:0000313" key="5">
    <source>
        <dbReference type="Proteomes" id="UP000183508"/>
    </source>
</evidence>
<feature type="domain" description="Ketoreductase" evidence="3">
    <location>
        <begin position="2"/>
        <end position="181"/>
    </location>
</feature>
<sequence>MRYVVISGGGTGIGRAIAERHAAAGDQVILLGRRMHVLEQTVEYIGHSIAKAPRAIAIPADLTRVDDVERLKATLDDKKITHIDVLVNNAGGADVRHAETLSDIAEQWIQDYKTNVLTAVLLTSALRSRLTRPGGRVINISSIAAVQGAGDSYAAAKAGILGWTYSLATELGPEGITVNAVVPGYIENTEFFGDRMTPERHQRLVNRTVVGRAGRPSDIAETVFFLASREAEYITGQVLHVNGGAIYGRA</sequence>
<dbReference type="OrthoDB" id="9803333at2"/>
<dbReference type="SUPFAM" id="SSF51735">
    <property type="entry name" value="NAD(P)-binding Rossmann-fold domains"/>
    <property type="match status" value="1"/>
</dbReference>
<dbReference type="PROSITE" id="PS00061">
    <property type="entry name" value="ADH_SHORT"/>
    <property type="match status" value="1"/>
</dbReference>
<organism evidence="4 5">
    <name type="scientific">Alicyclobacillus macrosporangiidus</name>
    <dbReference type="NCBI Taxonomy" id="392015"/>
    <lineage>
        <taxon>Bacteria</taxon>
        <taxon>Bacillati</taxon>
        <taxon>Bacillota</taxon>
        <taxon>Bacilli</taxon>
        <taxon>Bacillales</taxon>
        <taxon>Alicyclobacillaceae</taxon>
        <taxon>Alicyclobacillus</taxon>
    </lineage>
</organism>
<dbReference type="SMART" id="SM00822">
    <property type="entry name" value="PKS_KR"/>
    <property type="match status" value="1"/>
</dbReference>
<gene>
    <name evidence="4" type="ORF">SAMN05421543_104185</name>
</gene>
<evidence type="ECO:0000256" key="1">
    <source>
        <dbReference type="ARBA" id="ARBA00006484"/>
    </source>
</evidence>
<proteinExistence type="inferred from homology"/>
<dbReference type="FunFam" id="3.40.50.720:FF:000084">
    <property type="entry name" value="Short-chain dehydrogenase reductase"/>
    <property type="match status" value="1"/>
</dbReference>
<dbReference type="STRING" id="392015.SAMN05421543_104185"/>
<dbReference type="CDD" id="cd05233">
    <property type="entry name" value="SDR_c"/>
    <property type="match status" value="1"/>
</dbReference>
<comment type="similarity">
    <text evidence="1">Belongs to the short-chain dehydrogenases/reductases (SDR) family.</text>
</comment>
<accession>A0A1I7HGI4</accession>
<evidence type="ECO:0000313" key="4">
    <source>
        <dbReference type="EMBL" id="SFU59864.1"/>
    </source>
</evidence>
<keyword evidence="2" id="KW-0560">Oxidoreductase</keyword>
<dbReference type="GO" id="GO:0016616">
    <property type="term" value="F:oxidoreductase activity, acting on the CH-OH group of donors, NAD or NADP as acceptor"/>
    <property type="evidence" value="ECO:0007669"/>
    <property type="project" value="TreeGrafter"/>
</dbReference>
<dbReference type="Gene3D" id="3.40.50.720">
    <property type="entry name" value="NAD(P)-binding Rossmann-like Domain"/>
    <property type="match status" value="1"/>
</dbReference>
<dbReference type="RefSeq" id="WP_074950395.1">
    <property type="nucleotide sequence ID" value="NZ_FPBV01000004.1"/>
</dbReference>
<dbReference type="PANTHER" id="PTHR42760">
    <property type="entry name" value="SHORT-CHAIN DEHYDROGENASES/REDUCTASES FAMILY MEMBER"/>
    <property type="match status" value="1"/>
</dbReference>
<evidence type="ECO:0000256" key="2">
    <source>
        <dbReference type="ARBA" id="ARBA00023002"/>
    </source>
</evidence>
<dbReference type="InterPro" id="IPR057326">
    <property type="entry name" value="KR_dom"/>
</dbReference>
<dbReference type="PRINTS" id="PR00081">
    <property type="entry name" value="GDHRDH"/>
</dbReference>
<name>A0A1I7HGI4_9BACL</name>
<dbReference type="Pfam" id="PF13561">
    <property type="entry name" value="adh_short_C2"/>
    <property type="match status" value="1"/>
</dbReference>
<dbReference type="GO" id="GO:0008206">
    <property type="term" value="P:bile acid metabolic process"/>
    <property type="evidence" value="ECO:0007669"/>
    <property type="project" value="UniProtKB-ARBA"/>
</dbReference>
<dbReference type="Proteomes" id="UP000183508">
    <property type="component" value="Unassembled WGS sequence"/>
</dbReference>
<dbReference type="PRINTS" id="PR00080">
    <property type="entry name" value="SDRFAMILY"/>
</dbReference>